<dbReference type="InterPro" id="IPR000182">
    <property type="entry name" value="GNAT_dom"/>
</dbReference>
<evidence type="ECO:0000313" key="2">
    <source>
        <dbReference type="EMBL" id="MBD3915331.1"/>
    </source>
</evidence>
<feature type="domain" description="N-acetyltransferase" evidence="1">
    <location>
        <begin position="9"/>
        <end position="157"/>
    </location>
</feature>
<name>A0ABR8MJ85_9ACTN</name>
<comment type="caution">
    <text evidence="2">The sequence shown here is derived from an EMBL/GenBank/DDBJ whole genome shotgun (WGS) entry which is preliminary data.</text>
</comment>
<dbReference type="SUPFAM" id="SSF55729">
    <property type="entry name" value="Acyl-CoA N-acyltransferases (Nat)"/>
    <property type="match status" value="1"/>
</dbReference>
<dbReference type="Gene3D" id="3.40.630.30">
    <property type="match status" value="1"/>
</dbReference>
<accession>A0ABR8MJ85</accession>
<proteinExistence type="predicted"/>
<dbReference type="InterPro" id="IPR016181">
    <property type="entry name" value="Acyl_CoA_acyltransferase"/>
</dbReference>
<gene>
    <name evidence="2" type="ORF">IEZ25_11960</name>
</gene>
<dbReference type="Proteomes" id="UP000649289">
    <property type="component" value="Unassembled WGS sequence"/>
</dbReference>
<dbReference type="PROSITE" id="PS51186">
    <property type="entry name" value="GNAT"/>
    <property type="match status" value="1"/>
</dbReference>
<reference evidence="2 3" key="1">
    <citation type="submission" date="2020-09" db="EMBL/GenBank/DDBJ databases">
        <title>novel species in genus Nocardioides.</title>
        <authorList>
            <person name="Zhang G."/>
        </authorList>
    </citation>
    <scope>NUCLEOTIDE SEQUENCE [LARGE SCALE GENOMIC DNA]</scope>
    <source>
        <strain evidence="2 3">19197</strain>
    </source>
</reference>
<organism evidence="2 3">
    <name type="scientific">Nocardioides hwasunensis</name>
    <dbReference type="NCBI Taxonomy" id="397258"/>
    <lineage>
        <taxon>Bacteria</taxon>
        <taxon>Bacillati</taxon>
        <taxon>Actinomycetota</taxon>
        <taxon>Actinomycetes</taxon>
        <taxon>Propionibacteriales</taxon>
        <taxon>Nocardioidaceae</taxon>
        <taxon>Nocardioides</taxon>
    </lineage>
</organism>
<evidence type="ECO:0000259" key="1">
    <source>
        <dbReference type="PROSITE" id="PS51186"/>
    </source>
</evidence>
<evidence type="ECO:0000313" key="3">
    <source>
        <dbReference type="Proteomes" id="UP000649289"/>
    </source>
</evidence>
<dbReference type="Pfam" id="PF00583">
    <property type="entry name" value="Acetyltransf_1"/>
    <property type="match status" value="1"/>
</dbReference>
<keyword evidence="3" id="KW-1185">Reference proteome</keyword>
<sequence length="157" mass="17113">MTAVLAARVALRRTVDADRDFLRELFLDARPDLRLLPDDLRAGLVDLQVRAQVRQYSTDHPGAVDHVVETSTPSGVEPVGRCWIDVSVSSTHLLDLAVHSTARRQGVARAALSLLTDRPVTLNVWSGNQAALALYASCGFEVSGTSGDHLTMRRDAR</sequence>
<dbReference type="EMBL" id="JACXYY010000004">
    <property type="protein sequence ID" value="MBD3915331.1"/>
    <property type="molecule type" value="Genomic_DNA"/>
</dbReference>
<protein>
    <submittedName>
        <fullName evidence="2">N-acetyltransferase</fullName>
    </submittedName>
</protein>
<dbReference type="RefSeq" id="WP_191199640.1">
    <property type="nucleotide sequence ID" value="NZ_BAAAPA010000005.1"/>
</dbReference>